<feature type="domain" description="DUF3152" evidence="3">
    <location>
        <begin position="89"/>
        <end position="229"/>
    </location>
</feature>
<dbReference type="OrthoDB" id="9779865at2"/>
<feature type="chain" id="PRO_5039715750" evidence="2">
    <location>
        <begin position="22"/>
        <end position="239"/>
    </location>
</feature>
<dbReference type="Pfam" id="PF11350">
    <property type="entry name" value="DUF3152"/>
    <property type="match status" value="1"/>
</dbReference>
<accession>A0A4Q7UPM6</accession>
<keyword evidence="2" id="KW-0732">Signal</keyword>
<comment type="caution">
    <text evidence="4">The sequence shown here is derived from an EMBL/GenBank/DDBJ whole genome shotgun (WGS) entry which is preliminary data.</text>
</comment>
<dbReference type="InterPro" id="IPR022603">
    <property type="entry name" value="DUF3152"/>
</dbReference>
<feature type="region of interest" description="Disordered" evidence="1">
    <location>
        <begin position="64"/>
        <end position="90"/>
    </location>
</feature>
<proteinExistence type="predicted"/>
<dbReference type="PROSITE" id="PS51257">
    <property type="entry name" value="PROKAR_LIPOPROTEIN"/>
    <property type="match status" value="1"/>
</dbReference>
<name>A0A4Q7UPM6_PSEST</name>
<sequence>MQATRSAVLVATATVIVSLLAACGSDPEPTAPAGAPAPAAQPTRTPTPAVPASVSADRLAGLRDRVVPPTGTGRLVVPPGSTPAPRRARTVPVRVEVEQGVHVDPAVFATFVTTTLNDPRSWGHDGSVGFARTAGDAPLQVVLASPATTDRFCAPLDTNAALSCRSGPRAVINAARWANGTPEYASDLTAYRRYVVNHEVGHWLGHDHVTCPGRGRPAPVMQQQTLGLDGCARNSWPAP</sequence>
<feature type="signal peptide" evidence="2">
    <location>
        <begin position="1"/>
        <end position="21"/>
    </location>
</feature>
<dbReference type="SUPFAM" id="SSF55486">
    <property type="entry name" value="Metalloproteases ('zincins'), catalytic domain"/>
    <property type="match status" value="1"/>
</dbReference>
<evidence type="ECO:0000313" key="5">
    <source>
        <dbReference type="Proteomes" id="UP000291591"/>
    </source>
</evidence>
<reference evidence="4 5" key="1">
    <citation type="submission" date="2019-02" db="EMBL/GenBank/DDBJ databases">
        <title>Sequencing the genomes of 1000 actinobacteria strains.</title>
        <authorList>
            <person name="Klenk H.-P."/>
        </authorList>
    </citation>
    <scope>NUCLEOTIDE SEQUENCE [LARGE SCALE GENOMIC DNA]</scope>
    <source>
        <strain evidence="4 5">DSM 45779</strain>
    </source>
</reference>
<feature type="region of interest" description="Disordered" evidence="1">
    <location>
        <begin position="28"/>
        <end position="52"/>
    </location>
</feature>
<gene>
    <name evidence="4" type="ORF">EV383_0484</name>
</gene>
<evidence type="ECO:0000313" key="4">
    <source>
        <dbReference type="EMBL" id="RZT83672.1"/>
    </source>
</evidence>
<dbReference type="Proteomes" id="UP000291591">
    <property type="component" value="Unassembled WGS sequence"/>
</dbReference>
<protein>
    <submittedName>
        <fullName evidence="4">Uncharacterized protein DUF3152</fullName>
    </submittedName>
</protein>
<evidence type="ECO:0000259" key="3">
    <source>
        <dbReference type="Pfam" id="PF11350"/>
    </source>
</evidence>
<evidence type="ECO:0000256" key="2">
    <source>
        <dbReference type="SAM" id="SignalP"/>
    </source>
</evidence>
<evidence type="ECO:0000256" key="1">
    <source>
        <dbReference type="SAM" id="MobiDB-lite"/>
    </source>
</evidence>
<dbReference type="EMBL" id="SHKL01000001">
    <property type="protein sequence ID" value="RZT83672.1"/>
    <property type="molecule type" value="Genomic_DNA"/>
</dbReference>
<organism evidence="4 5">
    <name type="scientific">Pseudonocardia sediminis</name>
    <dbReference type="NCBI Taxonomy" id="1397368"/>
    <lineage>
        <taxon>Bacteria</taxon>
        <taxon>Bacillati</taxon>
        <taxon>Actinomycetota</taxon>
        <taxon>Actinomycetes</taxon>
        <taxon>Pseudonocardiales</taxon>
        <taxon>Pseudonocardiaceae</taxon>
        <taxon>Pseudonocardia</taxon>
    </lineage>
</organism>
<dbReference type="AlphaFoldDB" id="A0A4Q7UPM6"/>
<dbReference type="RefSeq" id="WP_130288390.1">
    <property type="nucleotide sequence ID" value="NZ_SHKL01000001.1"/>
</dbReference>
<keyword evidence="5" id="KW-1185">Reference proteome</keyword>